<feature type="binding site" evidence="8">
    <location>
        <begin position="234"/>
        <end position="238"/>
    </location>
    <ligand>
        <name>FAD</name>
        <dbReference type="ChEBI" id="CHEBI:57692"/>
    </ligand>
</feature>
<proteinExistence type="inferred from homology"/>
<evidence type="ECO:0000256" key="6">
    <source>
        <dbReference type="ARBA" id="ARBA00022991"/>
    </source>
</evidence>
<dbReference type="InterPro" id="IPR036155">
    <property type="entry name" value="Crypto/Photolyase_N_sf"/>
</dbReference>
<dbReference type="RefSeq" id="WP_145254921.1">
    <property type="nucleotide sequence ID" value="NZ_CP036279.1"/>
</dbReference>
<feature type="domain" description="Photolyase/cryptochrome alpha/beta" evidence="12">
    <location>
        <begin position="1"/>
        <end position="129"/>
    </location>
</feature>
<feature type="binding site" evidence="8">
    <location>
        <begin position="372"/>
        <end position="374"/>
    </location>
    <ligand>
        <name>FAD</name>
        <dbReference type="ChEBI" id="CHEBI:57692"/>
    </ligand>
</feature>
<evidence type="ECO:0000256" key="5">
    <source>
        <dbReference type="ARBA" id="ARBA00022827"/>
    </source>
</evidence>
<dbReference type="GO" id="GO:0009416">
    <property type="term" value="P:response to light stimulus"/>
    <property type="evidence" value="ECO:0007669"/>
    <property type="project" value="TreeGrafter"/>
</dbReference>
<dbReference type="Proteomes" id="UP000317093">
    <property type="component" value="Chromosome"/>
</dbReference>
<feature type="binding site" evidence="8">
    <location>
        <position position="272"/>
    </location>
    <ligand>
        <name>FAD</name>
        <dbReference type="ChEBI" id="CHEBI:57692"/>
    </ligand>
</feature>
<dbReference type="PANTHER" id="PTHR11455:SF9">
    <property type="entry name" value="CRYPTOCHROME CIRCADIAN CLOCK 5 ISOFORM X1"/>
    <property type="match status" value="1"/>
</dbReference>
<dbReference type="EC" id="4.1.99.3" evidence="2"/>
<dbReference type="SUPFAM" id="SSF48173">
    <property type="entry name" value="Cryptochrome/photolyase FAD-binding domain"/>
    <property type="match status" value="1"/>
</dbReference>
<dbReference type="SUPFAM" id="SSF52425">
    <property type="entry name" value="Cryptochrome/photolyase, N-terminal domain"/>
    <property type="match status" value="1"/>
</dbReference>
<keyword evidence="13" id="KW-0456">Lyase</keyword>
<feature type="binding site" evidence="8">
    <location>
        <position position="222"/>
    </location>
    <ligand>
        <name>FAD</name>
        <dbReference type="ChEBI" id="CHEBI:57692"/>
    </ligand>
</feature>
<feature type="site" description="Electron transfer via tryptophanyl radical" evidence="9">
    <location>
        <position position="359"/>
    </location>
</feature>
<evidence type="ECO:0000313" key="14">
    <source>
        <dbReference type="Proteomes" id="UP000317093"/>
    </source>
</evidence>
<dbReference type="InterPro" id="IPR002081">
    <property type="entry name" value="Cryptochrome/DNA_photolyase_1"/>
</dbReference>
<feature type="region of interest" description="Disordered" evidence="11">
    <location>
        <begin position="160"/>
        <end position="180"/>
    </location>
</feature>
<name>A0A518AYV1_9BACT</name>
<feature type="site" description="Electron transfer via tryptophanyl radical" evidence="9">
    <location>
        <position position="382"/>
    </location>
</feature>
<keyword evidence="14" id="KW-1185">Reference proteome</keyword>
<evidence type="ECO:0000256" key="1">
    <source>
        <dbReference type="ARBA" id="ARBA00001932"/>
    </source>
</evidence>
<evidence type="ECO:0000256" key="4">
    <source>
        <dbReference type="ARBA" id="ARBA00022630"/>
    </source>
</evidence>
<dbReference type="AlphaFoldDB" id="A0A518AYV1"/>
<keyword evidence="6 10" id="KW-0157">Chromophore</keyword>
<evidence type="ECO:0000256" key="11">
    <source>
        <dbReference type="SAM" id="MobiDB-lite"/>
    </source>
</evidence>
<dbReference type="PROSITE" id="PS00691">
    <property type="entry name" value="DNA_PHOTOLYASES_1_2"/>
    <property type="match status" value="1"/>
</dbReference>
<dbReference type="GO" id="GO:0000719">
    <property type="term" value="P:photoreactive repair"/>
    <property type="evidence" value="ECO:0007669"/>
    <property type="project" value="UniProtKB-ARBA"/>
</dbReference>
<dbReference type="InterPro" id="IPR036134">
    <property type="entry name" value="Crypto/Photolyase_FAD-like_sf"/>
</dbReference>
<evidence type="ECO:0000256" key="9">
    <source>
        <dbReference type="PIRSR" id="PIRSR602081-2"/>
    </source>
</evidence>
<protein>
    <recommendedName>
        <fullName evidence="3">Deoxyribodipyrimidine photo-lyase</fullName>
        <ecNumber evidence="2">4.1.99.3</ecNumber>
    </recommendedName>
</protein>
<evidence type="ECO:0000256" key="8">
    <source>
        <dbReference type="PIRSR" id="PIRSR602081-1"/>
    </source>
</evidence>
<dbReference type="GO" id="GO:0071949">
    <property type="term" value="F:FAD binding"/>
    <property type="evidence" value="ECO:0007669"/>
    <property type="project" value="TreeGrafter"/>
</dbReference>
<evidence type="ECO:0000256" key="2">
    <source>
        <dbReference type="ARBA" id="ARBA00013149"/>
    </source>
</evidence>
<evidence type="ECO:0000313" key="13">
    <source>
        <dbReference type="EMBL" id="QDU59904.1"/>
    </source>
</evidence>
<evidence type="ECO:0000259" key="12">
    <source>
        <dbReference type="PROSITE" id="PS51645"/>
    </source>
</evidence>
<comment type="catalytic activity">
    <reaction evidence="7">
        <text>cyclobutadipyrimidine (in DNA) = 2 pyrimidine residues (in DNA).</text>
        <dbReference type="EC" id="4.1.99.3"/>
    </reaction>
</comment>
<dbReference type="PROSITE" id="PS51645">
    <property type="entry name" value="PHR_CRY_ALPHA_BETA"/>
    <property type="match status" value="1"/>
</dbReference>
<dbReference type="InterPro" id="IPR005101">
    <property type="entry name" value="Cryptochr/Photolyase_FAD-bd"/>
</dbReference>
<dbReference type="PRINTS" id="PR00147">
    <property type="entry name" value="DNAPHOTLYASE"/>
</dbReference>
<evidence type="ECO:0000256" key="10">
    <source>
        <dbReference type="RuleBase" id="RU004182"/>
    </source>
</evidence>
<accession>A0A518AYV1</accession>
<dbReference type="Gene3D" id="1.10.579.10">
    <property type="entry name" value="DNA Cyclobutane Dipyrimidine Photolyase, subunit A, domain 3"/>
    <property type="match status" value="1"/>
</dbReference>
<dbReference type="GO" id="GO:0003677">
    <property type="term" value="F:DNA binding"/>
    <property type="evidence" value="ECO:0007669"/>
    <property type="project" value="TreeGrafter"/>
</dbReference>
<organism evidence="13 14">
    <name type="scientific">Kolteria novifilia</name>
    <dbReference type="NCBI Taxonomy" id="2527975"/>
    <lineage>
        <taxon>Bacteria</taxon>
        <taxon>Pseudomonadati</taxon>
        <taxon>Planctomycetota</taxon>
        <taxon>Planctomycetia</taxon>
        <taxon>Kolteriales</taxon>
        <taxon>Kolteriaceae</taxon>
        <taxon>Kolteria</taxon>
    </lineage>
</organism>
<dbReference type="OrthoDB" id="9772484at2"/>
<dbReference type="GO" id="GO:0003904">
    <property type="term" value="F:deoxyribodipyrimidine photo-lyase activity"/>
    <property type="evidence" value="ECO:0007669"/>
    <property type="project" value="UniProtKB-EC"/>
</dbReference>
<dbReference type="EMBL" id="CP036279">
    <property type="protein sequence ID" value="QDU59904.1"/>
    <property type="molecule type" value="Genomic_DNA"/>
</dbReference>
<dbReference type="PANTHER" id="PTHR11455">
    <property type="entry name" value="CRYPTOCHROME"/>
    <property type="match status" value="1"/>
</dbReference>
<comment type="cofactor">
    <cofactor evidence="8">
        <name>FAD</name>
        <dbReference type="ChEBI" id="CHEBI:57692"/>
    </cofactor>
    <text evidence="8">Binds 1 FAD per subunit.</text>
</comment>
<evidence type="ECO:0000256" key="3">
    <source>
        <dbReference type="ARBA" id="ARBA00014046"/>
    </source>
</evidence>
<dbReference type="InterPro" id="IPR018394">
    <property type="entry name" value="DNA_photolyase_1_CS_C"/>
</dbReference>
<dbReference type="Pfam" id="PF00875">
    <property type="entry name" value="DNA_photolyase"/>
    <property type="match status" value="1"/>
</dbReference>
<dbReference type="InterPro" id="IPR006050">
    <property type="entry name" value="DNA_photolyase_N"/>
</dbReference>
<evidence type="ECO:0000256" key="7">
    <source>
        <dbReference type="ARBA" id="ARBA00033999"/>
    </source>
</evidence>
<keyword evidence="4 8" id="KW-0285">Flavoprotein</keyword>
<dbReference type="InterPro" id="IPR014729">
    <property type="entry name" value="Rossmann-like_a/b/a_fold"/>
</dbReference>
<dbReference type="Gene3D" id="3.40.50.620">
    <property type="entry name" value="HUPs"/>
    <property type="match status" value="1"/>
</dbReference>
<dbReference type="Pfam" id="PF03441">
    <property type="entry name" value="FAD_binding_7"/>
    <property type="match status" value="1"/>
</dbReference>
<gene>
    <name evidence="13" type="primary">phrA</name>
    <name evidence="13" type="ORF">Pan216_07370</name>
</gene>
<dbReference type="KEGG" id="knv:Pan216_07370"/>
<comment type="similarity">
    <text evidence="10">Belongs to the DNA photolyase family.</text>
</comment>
<dbReference type="Gene3D" id="1.25.40.80">
    <property type="match status" value="1"/>
</dbReference>
<reference evidence="13 14" key="1">
    <citation type="submission" date="2019-02" db="EMBL/GenBank/DDBJ databases">
        <title>Deep-cultivation of Planctomycetes and their phenomic and genomic characterization uncovers novel biology.</title>
        <authorList>
            <person name="Wiegand S."/>
            <person name="Jogler M."/>
            <person name="Boedeker C."/>
            <person name="Pinto D."/>
            <person name="Vollmers J."/>
            <person name="Rivas-Marin E."/>
            <person name="Kohn T."/>
            <person name="Peeters S.H."/>
            <person name="Heuer A."/>
            <person name="Rast P."/>
            <person name="Oberbeckmann S."/>
            <person name="Bunk B."/>
            <person name="Jeske O."/>
            <person name="Meyerdierks A."/>
            <person name="Storesund J.E."/>
            <person name="Kallscheuer N."/>
            <person name="Luecker S."/>
            <person name="Lage O.M."/>
            <person name="Pohl T."/>
            <person name="Merkel B.J."/>
            <person name="Hornburger P."/>
            <person name="Mueller R.-W."/>
            <person name="Bruemmer F."/>
            <person name="Labrenz M."/>
            <person name="Spormann A.M."/>
            <person name="Op den Camp H."/>
            <person name="Overmann J."/>
            <person name="Amann R."/>
            <person name="Jetten M.S.M."/>
            <person name="Mascher T."/>
            <person name="Medema M.H."/>
            <person name="Devos D.P."/>
            <person name="Kaster A.-K."/>
            <person name="Ovreas L."/>
            <person name="Rohde M."/>
            <person name="Galperin M.Y."/>
            <person name="Jogler C."/>
        </authorList>
    </citation>
    <scope>NUCLEOTIDE SEQUENCE [LARGE SCALE GENOMIC DNA]</scope>
    <source>
        <strain evidence="13 14">Pan216</strain>
    </source>
</reference>
<sequence length="476" mass="54446">MTAIVWLRHDLRLADNPALRAAAESGAVVPVYIWDPEGDGDWSPGGASKWWWHHGLTSLDKSLRDLGSRLVVRQGRSGEILESLAKETEAESIHWNRRYEPAAIKRDSAIKESFKSRGIEVQSHNGSLLFEPWEVSTKSDAPYKVFSPFWRSCLEKESQRSPLARPQQLDGPEHWPEGDSIDSLQLEPQLDWADEFPRWWDPSEKGAQKELERFIEEAAATYKSGRNRMDVDGSSRLSPYLHFGAISPHQVWHAIDQLKPSNGTVKASYETYLSEIGWREFAHHLLYHFPHTTGNALRSEFDDFPWEPSKNELEAWQQGRTGVPLVDAAMRQLWRTGWMHNRARMVVASFLTKNLLIAWQEGAAWFWDTLVDADLANNTLGWQWTAGCGADAAPYFRIFNPVSQSEKHDPKGDYIRRWVPELEKLDTPDLFKPWEASNDALERAGVNLGETYPEPLVDLSETRKRALAAYDDMRGK</sequence>
<keyword evidence="5 8" id="KW-0274">FAD</keyword>
<comment type="cofactor">
    <cofactor evidence="1">
        <name>(6R)-5,10-methylene-5,6,7,8-tetrahydrofolate</name>
        <dbReference type="ChEBI" id="CHEBI:15636"/>
    </cofactor>
</comment>
<feature type="site" description="Electron transfer via tryptophanyl radical" evidence="9">
    <location>
        <position position="306"/>
    </location>
</feature>
<dbReference type="PROSITE" id="PS00394">
    <property type="entry name" value="DNA_PHOTOLYASES_1_1"/>
    <property type="match status" value="1"/>
</dbReference>
<dbReference type="FunFam" id="1.10.579.10:FF:000003">
    <property type="entry name" value="Deoxyribodipyrimidine photo-lyase"/>
    <property type="match status" value="1"/>
</dbReference>